<dbReference type="Gene3D" id="1.10.10.10">
    <property type="entry name" value="Winged helix-like DNA-binding domain superfamily/Winged helix DNA-binding domain"/>
    <property type="match status" value="1"/>
</dbReference>
<keyword evidence="2" id="KW-1185">Reference proteome</keyword>
<keyword evidence="1" id="KW-0238">DNA-binding</keyword>
<dbReference type="InterPro" id="IPR036390">
    <property type="entry name" value="WH_DNA-bd_sf"/>
</dbReference>
<dbReference type="Proteomes" id="UP000295444">
    <property type="component" value="Unassembled WGS sequence"/>
</dbReference>
<gene>
    <name evidence="1" type="ORF">EV186_1011180</name>
</gene>
<evidence type="ECO:0000313" key="1">
    <source>
        <dbReference type="EMBL" id="TDQ05212.1"/>
    </source>
</evidence>
<dbReference type="RefSeq" id="WP_133848003.1">
    <property type="nucleotide sequence ID" value="NZ_SNXZ01000001.1"/>
</dbReference>
<sequence>MTTPKPLGYWLKHLDTLIETRFGRTLADHGLTRRHWQVLNTIAAAPTSQEDLDRALAPFQQDVRAEVDDLIAKGWAARDGDLVTTTELGRAGFDEVAARIHTERRRIIDGIPDEEYLRTVETLRRMAANLE</sequence>
<dbReference type="GO" id="GO:0003677">
    <property type="term" value="F:DNA binding"/>
    <property type="evidence" value="ECO:0007669"/>
    <property type="project" value="UniProtKB-KW"/>
</dbReference>
<dbReference type="OrthoDB" id="3697068at2"/>
<evidence type="ECO:0000313" key="2">
    <source>
        <dbReference type="Proteomes" id="UP000295444"/>
    </source>
</evidence>
<dbReference type="SUPFAM" id="SSF46785">
    <property type="entry name" value="Winged helix' DNA-binding domain"/>
    <property type="match status" value="1"/>
</dbReference>
<dbReference type="EMBL" id="SNXZ01000001">
    <property type="protein sequence ID" value="TDQ05212.1"/>
    <property type="molecule type" value="Genomic_DNA"/>
</dbReference>
<comment type="caution">
    <text evidence="1">The sequence shown here is derived from an EMBL/GenBank/DDBJ whole genome shotgun (WGS) entry which is preliminary data.</text>
</comment>
<reference evidence="1 2" key="1">
    <citation type="submission" date="2019-03" db="EMBL/GenBank/DDBJ databases">
        <title>Genomic Encyclopedia of Type Strains, Phase IV (KMG-IV): sequencing the most valuable type-strain genomes for metagenomic binning, comparative biology and taxonomic classification.</title>
        <authorList>
            <person name="Goeker M."/>
        </authorList>
    </citation>
    <scope>NUCLEOTIDE SEQUENCE [LARGE SCALE GENOMIC DNA]</scope>
    <source>
        <strain evidence="1 2">DSM 45361</strain>
    </source>
</reference>
<organism evidence="1 2">
    <name type="scientific">Labedaea rhizosphaerae</name>
    <dbReference type="NCBI Taxonomy" id="598644"/>
    <lineage>
        <taxon>Bacteria</taxon>
        <taxon>Bacillati</taxon>
        <taxon>Actinomycetota</taxon>
        <taxon>Actinomycetes</taxon>
        <taxon>Pseudonocardiales</taxon>
        <taxon>Pseudonocardiaceae</taxon>
        <taxon>Labedaea</taxon>
    </lineage>
</organism>
<proteinExistence type="predicted"/>
<accession>A0A4R6SP42</accession>
<dbReference type="AlphaFoldDB" id="A0A4R6SP42"/>
<dbReference type="InterPro" id="IPR036388">
    <property type="entry name" value="WH-like_DNA-bd_sf"/>
</dbReference>
<protein>
    <submittedName>
        <fullName evidence="1">DNA-binding MarR family transcriptional regulator</fullName>
    </submittedName>
</protein>
<name>A0A4R6SP42_LABRH</name>